<dbReference type="AlphaFoldDB" id="A0A151IPZ9"/>
<feature type="domain" description="Sulfotransferase" evidence="3">
    <location>
        <begin position="58"/>
        <end position="333"/>
    </location>
</feature>
<dbReference type="SUPFAM" id="SSF52540">
    <property type="entry name" value="P-loop containing nucleoside triphosphate hydrolases"/>
    <property type="match status" value="1"/>
</dbReference>
<dbReference type="Pfam" id="PF00685">
    <property type="entry name" value="Sulfotransfer_1"/>
    <property type="match status" value="1"/>
</dbReference>
<protein>
    <submittedName>
        <fullName evidence="4">Sulfotransferase 4A1</fullName>
    </submittedName>
</protein>
<organism evidence="4 5">
    <name type="scientific">Cyphomyrmex costatus</name>
    <dbReference type="NCBI Taxonomy" id="456900"/>
    <lineage>
        <taxon>Eukaryota</taxon>
        <taxon>Metazoa</taxon>
        <taxon>Ecdysozoa</taxon>
        <taxon>Arthropoda</taxon>
        <taxon>Hexapoda</taxon>
        <taxon>Insecta</taxon>
        <taxon>Pterygota</taxon>
        <taxon>Neoptera</taxon>
        <taxon>Endopterygota</taxon>
        <taxon>Hymenoptera</taxon>
        <taxon>Apocrita</taxon>
        <taxon>Aculeata</taxon>
        <taxon>Formicoidea</taxon>
        <taxon>Formicidae</taxon>
        <taxon>Myrmicinae</taxon>
        <taxon>Cyphomyrmex</taxon>
    </lineage>
</organism>
<name>A0A151IPZ9_9HYME</name>
<dbReference type="Gene3D" id="3.40.50.300">
    <property type="entry name" value="P-loop containing nucleotide triphosphate hydrolases"/>
    <property type="match status" value="1"/>
</dbReference>
<dbReference type="EMBL" id="KQ976806">
    <property type="protein sequence ID" value="KYN08200.1"/>
    <property type="molecule type" value="Genomic_DNA"/>
</dbReference>
<dbReference type="PANTHER" id="PTHR11783">
    <property type="entry name" value="SULFOTRANSFERASE SULT"/>
    <property type="match status" value="1"/>
</dbReference>
<evidence type="ECO:0000313" key="5">
    <source>
        <dbReference type="Proteomes" id="UP000078542"/>
    </source>
</evidence>
<accession>A0A151IPZ9</accession>
<dbReference type="GO" id="GO:0008146">
    <property type="term" value="F:sulfotransferase activity"/>
    <property type="evidence" value="ECO:0007669"/>
    <property type="project" value="InterPro"/>
</dbReference>
<dbReference type="STRING" id="456900.A0A151IPZ9"/>
<evidence type="ECO:0000256" key="1">
    <source>
        <dbReference type="ARBA" id="ARBA00005771"/>
    </source>
</evidence>
<sequence>MSFKNLKVERIEDQLAITLSKLYPTDKFDLVKIGEKKWFLSDKYVENGDKIYSFEIRPDDTWIITYPRSGTTLTQELVWLVANDMNFDEAQRRTLIDRFPYIEFTLLYKHILFCFSIETMMDSHTISTIISNNEKKNLYKYTVEFVQNQLSPRFIKSHMPLDLLPTVINSDCKIIYVARNPKDVVISWYNFQKDCKIFQYQGTFEQFCNNFINDHVNYSPYWEHVKEAWAMRHKANLLFLFYEDLIKDLPGTIKRVTVFFNKSYSDEQIAKLVEHLKIENFRKNSMVNQPSPRSTMEPKEFIRKGKVNNWKELFTPEIEEKFNKWIADNLKDTDLIFPN</sequence>
<keyword evidence="5" id="KW-1185">Reference proteome</keyword>
<dbReference type="Proteomes" id="UP000078542">
    <property type="component" value="Unassembled WGS sequence"/>
</dbReference>
<dbReference type="InterPro" id="IPR000863">
    <property type="entry name" value="Sulfotransferase_dom"/>
</dbReference>
<dbReference type="InterPro" id="IPR027417">
    <property type="entry name" value="P-loop_NTPase"/>
</dbReference>
<proteinExistence type="inferred from homology"/>
<gene>
    <name evidence="4" type="ORF">ALC62_00814</name>
</gene>
<keyword evidence="2 4" id="KW-0808">Transferase</keyword>
<evidence type="ECO:0000259" key="3">
    <source>
        <dbReference type="Pfam" id="PF00685"/>
    </source>
</evidence>
<reference evidence="4 5" key="1">
    <citation type="submission" date="2016-03" db="EMBL/GenBank/DDBJ databases">
        <title>Cyphomyrmex costatus WGS genome.</title>
        <authorList>
            <person name="Nygaard S."/>
            <person name="Hu H."/>
            <person name="Boomsma J."/>
            <person name="Zhang G."/>
        </authorList>
    </citation>
    <scope>NUCLEOTIDE SEQUENCE [LARGE SCALE GENOMIC DNA]</scope>
    <source>
        <strain evidence="4">MS0001</strain>
        <tissue evidence="4">Whole body</tissue>
    </source>
</reference>
<evidence type="ECO:0000313" key="4">
    <source>
        <dbReference type="EMBL" id="KYN08200.1"/>
    </source>
</evidence>
<evidence type="ECO:0000256" key="2">
    <source>
        <dbReference type="ARBA" id="ARBA00022679"/>
    </source>
</evidence>
<comment type="similarity">
    <text evidence="1">Belongs to the sulfotransferase 1 family.</text>
</comment>